<feature type="domain" description="SLC12A transporter C-terminal" evidence="7">
    <location>
        <begin position="302"/>
        <end position="432"/>
    </location>
</feature>
<dbReference type="Pfam" id="PF03522">
    <property type="entry name" value="SLC12"/>
    <property type="match status" value="3"/>
</dbReference>
<keyword evidence="2 6" id="KW-0812">Transmembrane</keyword>
<dbReference type="GO" id="GO:0055075">
    <property type="term" value="P:potassium ion homeostasis"/>
    <property type="evidence" value="ECO:0007669"/>
    <property type="project" value="TreeGrafter"/>
</dbReference>
<dbReference type="Gene3D" id="1.20.1740.10">
    <property type="entry name" value="Amino acid/polyamine transporter I"/>
    <property type="match status" value="1"/>
</dbReference>
<feature type="transmembrane region" description="Helical" evidence="6">
    <location>
        <begin position="12"/>
        <end position="33"/>
    </location>
</feature>
<dbReference type="OrthoDB" id="2020542at2759"/>
<dbReference type="GO" id="GO:0016020">
    <property type="term" value="C:membrane"/>
    <property type="evidence" value="ECO:0007669"/>
    <property type="project" value="UniProtKB-SubCell"/>
</dbReference>
<dbReference type="PANTHER" id="PTHR11827:SF103">
    <property type="entry name" value="SODIUM CHLORIDE COTRANSPORTER 69, ISOFORM E"/>
    <property type="match status" value="1"/>
</dbReference>
<feature type="region of interest" description="Disordered" evidence="5">
    <location>
        <begin position="436"/>
        <end position="457"/>
    </location>
</feature>
<dbReference type="InterPro" id="IPR004842">
    <property type="entry name" value="SLC12A_fam"/>
</dbReference>
<evidence type="ECO:0000256" key="4">
    <source>
        <dbReference type="ARBA" id="ARBA00023136"/>
    </source>
</evidence>
<comment type="subcellular location">
    <subcellularLocation>
        <location evidence="1">Membrane</location>
        <topology evidence="1">Multi-pass membrane protein</topology>
    </subcellularLocation>
</comment>
<evidence type="ECO:0000256" key="1">
    <source>
        <dbReference type="ARBA" id="ARBA00004141"/>
    </source>
</evidence>
<keyword evidence="4 6" id="KW-0472">Membrane</keyword>
<evidence type="ECO:0000256" key="3">
    <source>
        <dbReference type="ARBA" id="ARBA00022989"/>
    </source>
</evidence>
<dbReference type="AlphaFoldDB" id="A0A2G9U140"/>
<dbReference type="EMBL" id="KZ351165">
    <property type="protein sequence ID" value="PIO63210.1"/>
    <property type="molecule type" value="Genomic_DNA"/>
</dbReference>
<evidence type="ECO:0000313" key="9">
    <source>
        <dbReference type="Proteomes" id="UP000230423"/>
    </source>
</evidence>
<keyword evidence="3 6" id="KW-1133">Transmembrane helix</keyword>
<keyword evidence="9" id="KW-1185">Reference proteome</keyword>
<dbReference type="GO" id="GO:0055064">
    <property type="term" value="P:chloride ion homeostasis"/>
    <property type="evidence" value="ECO:0007669"/>
    <property type="project" value="TreeGrafter"/>
</dbReference>
<dbReference type="GO" id="GO:0055078">
    <property type="term" value="P:sodium ion homeostasis"/>
    <property type="evidence" value="ECO:0007669"/>
    <property type="project" value="TreeGrafter"/>
</dbReference>
<accession>A0A2G9U140</accession>
<gene>
    <name evidence="8" type="ORF">TELCIR_15203</name>
</gene>
<feature type="transmembrane region" description="Helical" evidence="6">
    <location>
        <begin position="53"/>
        <end position="72"/>
    </location>
</feature>
<dbReference type="GO" id="GO:0006884">
    <property type="term" value="P:cell volume homeostasis"/>
    <property type="evidence" value="ECO:0007669"/>
    <property type="project" value="TreeGrafter"/>
</dbReference>
<feature type="non-terminal residue" evidence="8">
    <location>
        <position position="1"/>
    </location>
</feature>
<feature type="domain" description="SLC12A transporter C-terminal" evidence="7">
    <location>
        <begin position="162"/>
        <end position="272"/>
    </location>
</feature>
<name>A0A2G9U140_TELCI</name>
<organism evidence="8 9">
    <name type="scientific">Teladorsagia circumcincta</name>
    <name type="common">Brown stomach worm</name>
    <name type="synonym">Ostertagia circumcincta</name>
    <dbReference type="NCBI Taxonomy" id="45464"/>
    <lineage>
        <taxon>Eukaryota</taxon>
        <taxon>Metazoa</taxon>
        <taxon>Ecdysozoa</taxon>
        <taxon>Nematoda</taxon>
        <taxon>Chromadorea</taxon>
        <taxon>Rhabditida</taxon>
        <taxon>Rhabditina</taxon>
        <taxon>Rhabditomorpha</taxon>
        <taxon>Strongyloidea</taxon>
        <taxon>Trichostrongylidae</taxon>
        <taxon>Teladorsagia</taxon>
    </lineage>
</organism>
<dbReference type="InterPro" id="IPR018491">
    <property type="entry name" value="SLC12_C"/>
</dbReference>
<evidence type="ECO:0000256" key="5">
    <source>
        <dbReference type="SAM" id="MobiDB-lite"/>
    </source>
</evidence>
<dbReference type="Proteomes" id="UP000230423">
    <property type="component" value="Unassembled WGS sequence"/>
</dbReference>
<evidence type="ECO:0000259" key="7">
    <source>
        <dbReference type="Pfam" id="PF03522"/>
    </source>
</evidence>
<dbReference type="GO" id="GO:0008511">
    <property type="term" value="F:sodium:potassium:chloride symporter activity"/>
    <property type="evidence" value="ECO:0007669"/>
    <property type="project" value="TreeGrafter"/>
</dbReference>
<protein>
    <recommendedName>
        <fullName evidence="7">SLC12A transporter C-terminal domain-containing protein</fullName>
    </recommendedName>
</protein>
<proteinExistence type="predicted"/>
<dbReference type="GO" id="GO:1990573">
    <property type="term" value="P:potassium ion import across plasma membrane"/>
    <property type="evidence" value="ECO:0007669"/>
    <property type="project" value="TreeGrafter"/>
</dbReference>
<feature type="domain" description="SLC12A transporter C-terminal" evidence="7">
    <location>
        <begin position="465"/>
        <end position="602"/>
    </location>
</feature>
<evidence type="ECO:0000256" key="2">
    <source>
        <dbReference type="ARBA" id="ARBA00022692"/>
    </source>
</evidence>
<feature type="transmembrane region" description="Helical" evidence="6">
    <location>
        <begin position="84"/>
        <end position="110"/>
    </location>
</feature>
<sequence>ISRTLGAEYGGSIGLLFSLANCAGGALYIVGFAETVKQLLIEAGITILDGDEWDIRLVSVVTCIILMAVIVVSPTLESKLQQILLIPLIAAIPRGTLAAIAVSTVVYTAFALVAGATYARDADGVNEVDHDNPPDCYLNTSCPFGLHNYYQVLVLSGVPHERPSLIQLASSITRGASLLVCGNVIHEPSTDELSKRLATARKIEEMSQAAIRRQHVKGICKVVVAPSLEDGCMMLYQTCGLGRMSPNIVLLGFMQNVNWGTSTTATTYKHALNGVMKLTKDEPHVKNYRPQVLVLSGVPHERPSLIQLASSITRGASLLVCGNVIHEPSTDELSKRLATARKIEEMSQAAIRRQHVKGICKVVVAPSLEDGCMMLYQTCGLGRMSPNILLLGFMQSAAKDRGAIKLETRNAYLRIIQQAFYNGMGVAILRSNSKNPFNVPSSPPPDTDGLQETNTSGSTELANISNKKFTIDVWWLSDDGGLTLLVPYLLTLRGSHFKGANLRVFTIAPEGESVSAEEKRMASLLEKFRIQYSYLHVVPAFTKPDEKTSEQFYKSLEPFLGEGKDGLISKDELNRMHNRIARHIQTGTLLRNFSSRADLVVV</sequence>
<reference evidence="8 9" key="1">
    <citation type="submission" date="2015-09" db="EMBL/GenBank/DDBJ databases">
        <title>Draft genome of the parasitic nematode Teladorsagia circumcincta isolate WARC Sus (inbred).</title>
        <authorList>
            <person name="Mitreva M."/>
        </authorList>
    </citation>
    <scope>NUCLEOTIDE SEQUENCE [LARGE SCALE GENOMIC DNA]</scope>
    <source>
        <strain evidence="8 9">S</strain>
    </source>
</reference>
<evidence type="ECO:0000256" key="6">
    <source>
        <dbReference type="SAM" id="Phobius"/>
    </source>
</evidence>
<dbReference type="PANTHER" id="PTHR11827">
    <property type="entry name" value="SOLUTE CARRIER FAMILY 12, CATION COTRANSPORTERS"/>
    <property type="match status" value="1"/>
</dbReference>
<evidence type="ECO:0000313" key="8">
    <source>
        <dbReference type="EMBL" id="PIO63210.1"/>
    </source>
</evidence>